<feature type="transmembrane region" description="Helical" evidence="1">
    <location>
        <begin position="65"/>
        <end position="84"/>
    </location>
</feature>
<keyword evidence="1" id="KW-0472">Membrane</keyword>
<keyword evidence="1" id="KW-0812">Transmembrane</keyword>
<organism evidence="2 3">
    <name type="scientific">Citreimonas salinaria</name>
    <dbReference type="NCBI Taxonomy" id="321339"/>
    <lineage>
        <taxon>Bacteria</taxon>
        <taxon>Pseudomonadati</taxon>
        <taxon>Pseudomonadota</taxon>
        <taxon>Alphaproteobacteria</taxon>
        <taxon>Rhodobacterales</taxon>
        <taxon>Roseobacteraceae</taxon>
        <taxon>Citreimonas</taxon>
    </lineage>
</organism>
<feature type="transmembrane region" description="Helical" evidence="1">
    <location>
        <begin position="183"/>
        <end position="204"/>
    </location>
</feature>
<evidence type="ECO:0000313" key="3">
    <source>
        <dbReference type="Proteomes" id="UP000199286"/>
    </source>
</evidence>
<sequence>MFVLAGAWAIAASVAVVRRGALPAGSPFESVASWHAHEMVFGFGSAAFAGYALTAMKSWSARNGLRTRGVAALVLLWILSRIAAFGGLGAGPWLLATAGAGFLAAVAVILLRAAWLARRGGSLALFATLLTALQMATTCGASWPGSGVVGLSLLLSVAGGRIVAAFTLNAVHHDDACSRRFRLAHLLGVPAAAAIGLSLMLDLVDPGRIWPTPGLLLVAAAAEAARLLLWQARRVWRNSLLLMLHLAYLWLPVGLALVALSRSGLVSISRGDALHALAVGAVSCSIYAVTARAVARRRRRLHAAPLDVAGFVLLWTAAATRVFASPDMMQTALFLWCAGWIIFLSRHGAALLSPSPRPVFSGPKKE</sequence>
<feature type="transmembrane region" description="Helical" evidence="1">
    <location>
        <begin position="241"/>
        <end position="261"/>
    </location>
</feature>
<feature type="transmembrane region" description="Helical" evidence="1">
    <location>
        <begin position="123"/>
        <end position="143"/>
    </location>
</feature>
<keyword evidence="3" id="KW-1185">Reference proteome</keyword>
<evidence type="ECO:0000313" key="2">
    <source>
        <dbReference type="EMBL" id="SDX85996.1"/>
    </source>
</evidence>
<dbReference type="STRING" id="321339.SAMN05444340_101190"/>
<dbReference type="Pfam" id="PF05940">
    <property type="entry name" value="NnrS"/>
    <property type="match status" value="1"/>
</dbReference>
<dbReference type="Proteomes" id="UP000199286">
    <property type="component" value="Unassembled WGS sequence"/>
</dbReference>
<evidence type="ECO:0000256" key="1">
    <source>
        <dbReference type="SAM" id="Phobius"/>
    </source>
</evidence>
<keyword evidence="1" id="KW-1133">Transmembrane helix</keyword>
<name>A0A1H3F4S8_9RHOB</name>
<feature type="transmembrane region" description="Helical" evidence="1">
    <location>
        <begin position="210"/>
        <end position="229"/>
    </location>
</feature>
<feature type="transmembrane region" description="Helical" evidence="1">
    <location>
        <begin position="35"/>
        <end position="53"/>
    </location>
</feature>
<gene>
    <name evidence="2" type="ORF">SAMN05444340_101190</name>
</gene>
<feature type="transmembrane region" description="Helical" evidence="1">
    <location>
        <begin position="306"/>
        <end position="324"/>
    </location>
</feature>
<accession>A0A1H3F4S8</accession>
<feature type="transmembrane region" description="Helical" evidence="1">
    <location>
        <begin position="273"/>
        <end position="294"/>
    </location>
</feature>
<feature type="transmembrane region" description="Helical" evidence="1">
    <location>
        <begin position="330"/>
        <end position="352"/>
    </location>
</feature>
<dbReference type="InterPro" id="IPR010266">
    <property type="entry name" value="NnrS"/>
</dbReference>
<protein>
    <submittedName>
        <fullName evidence="2">Uncharacterized protein involved in response to NO</fullName>
    </submittedName>
</protein>
<dbReference type="AlphaFoldDB" id="A0A1H3F4S8"/>
<feature type="transmembrane region" description="Helical" evidence="1">
    <location>
        <begin position="90"/>
        <end position="111"/>
    </location>
</feature>
<reference evidence="2 3" key="1">
    <citation type="submission" date="2016-10" db="EMBL/GenBank/DDBJ databases">
        <authorList>
            <person name="de Groot N.N."/>
        </authorList>
    </citation>
    <scope>NUCLEOTIDE SEQUENCE [LARGE SCALE GENOMIC DNA]</scope>
    <source>
        <strain evidence="2 3">DSM 26880</strain>
    </source>
</reference>
<dbReference type="EMBL" id="FNPF01000001">
    <property type="protein sequence ID" value="SDX85996.1"/>
    <property type="molecule type" value="Genomic_DNA"/>
</dbReference>
<proteinExistence type="predicted"/>
<feature type="transmembrane region" description="Helical" evidence="1">
    <location>
        <begin position="149"/>
        <end position="171"/>
    </location>
</feature>